<dbReference type="Gene3D" id="2.40.128.520">
    <property type="match status" value="1"/>
</dbReference>
<accession>A0A512NMF0</accession>
<dbReference type="EMBL" id="BKAJ01000151">
    <property type="protein sequence ID" value="GEP60121.1"/>
    <property type="molecule type" value="Genomic_DNA"/>
</dbReference>
<keyword evidence="1" id="KW-0732">Signal</keyword>
<feature type="signal peptide" evidence="1">
    <location>
        <begin position="1"/>
        <end position="20"/>
    </location>
</feature>
<organism evidence="3 4">
    <name type="scientific">Reyranella soli</name>
    <dbReference type="NCBI Taxonomy" id="1230389"/>
    <lineage>
        <taxon>Bacteria</taxon>
        <taxon>Pseudomonadati</taxon>
        <taxon>Pseudomonadota</taxon>
        <taxon>Alphaproteobacteria</taxon>
        <taxon>Hyphomicrobiales</taxon>
        <taxon>Reyranellaceae</taxon>
        <taxon>Reyranella</taxon>
    </lineage>
</organism>
<sequence length="154" mass="16946">MKLKSLALLVASAMACIAQAHTASAEAPEGIWLVNGEAAVQLFDCNTLLCGRILWLQAPRDSQGQLKRDTRNPDPALRQRQLCGLTVIRDLRASGPNHWEDGWFYYPDSGKTYNVKMEVTSSDALLARFYSGTSFVGETKILSRVAHGTSDGWC</sequence>
<evidence type="ECO:0000313" key="4">
    <source>
        <dbReference type="Proteomes" id="UP000321058"/>
    </source>
</evidence>
<feature type="domain" description="DUF2147" evidence="2">
    <location>
        <begin position="30"/>
        <end position="144"/>
    </location>
</feature>
<dbReference type="Proteomes" id="UP000321058">
    <property type="component" value="Unassembled WGS sequence"/>
</dbReference>
<feature type="chain" id="PRO_5022192146" description="DUF2147 domain-containing protein" evidence="1">
    <location>
        <begin position="21"/>
        <end position="154"/>
    </location>
</feature>
<dbReference type="PANTHER" id="PTHR36919">
    <property type="entry name" value="BLR1215 PROTEIN"/>
    <property type="match status" value="1"/>
</dbReference>
<dbReference type="AlphaFoldDB" id="A0A512NMF0"/>
<evidence type="ECO:0000313" key="3">
    <source>
        <dbReference type="EMBL" id="GEP60121.1"/>
    </source>
</evidence>
<gene>
    <name evidence="3" type="ORF">RSO01_72870</name>
</gene>
<dbReference type="PANTHER" id="PTHR36919:SF2">
    <property type="entry name" value="BLL6627 PROTEIN"/>
    <property type="match status" value="1"/>
</dbReference>
<dbReference type="InterPro" id="IPR019223">
    <property type="entry name" value="DUF2147"/>
</dbReference>
<dbReference type="Pfam" id="PF09917">
    <property type="entry name" value="DUF2147"/>
    <property type="match status" value="1"/>
</dbReference>
<name>A0A512NMF0_9HYPH</name>
<evidence type="ECO:0000259" key="2">
    <source>
        <dbReference type="Pfam" id="PF09917"/>
    </source>
</evidence>
<keyword evidence="4" id="KW-1185">Reference proteome</keyword>
<proteinExistence type="predicted"/>
<protein>
    <recommendedName>
        <fullName evidence="2">DUF2147 domain-containing protein</fullName>
    </recommendedName>
</protein>
<comment type="caution">
    <text evidence="3">The sequence shown here is derived from an EMBL/GenBank/DDBJ whole genome shotgun (WGS) entry which is preliminary data.</text>
</comment>
<dbReference type="OrthoDB" id="9811671at2"/>
<dbReference type="PROSITE" id="PS51257">
    <property type="entry name" value="PROKAR_LIPOPROTEIN"/>
    <property type="match status" value="1"/>
</dbReference>
<evidence type="ECO:0000256" key="1">
    <source>
        <dbReference type="SAM" id="SignalP"/>
    </source>
</evidence>
<dbReference type="RefSeq" id="WP_147155491.1">
    <property type="nucleotide sequence ID" value="NZ_BKAJ01000151.1"/>
</dbReference>
<reference evidence="3 4" key="1">
    <citation type="submission" date="2019-07" db="EMBL/GenBank/DDBJ databases">
        <title>Whole genome shotgun sequence of Reyranella soli NBRC 108950.</title>
        <authorList>
            <person name="Hosoyama A."/>
            <person name="Uohara A."/>
            <person name="Ohji S."/>
            <person name="Ichikawa N."/>
        </authorList>
    </citation>
    <scope>NUCLEOTIDE SEQUENCE [LARGE SCALE GENOMIC DNA]</scope>
    <source>
        <strain evidence="3 4">NBRC 108950</strain>
    </source>
</reference>